<name>A0A6A3MFV6_9STRA</name>
<feature type="compositionally biased region" description="Low complexity" evidence="1">
    <location>
        <begin position="36"/>
        <end position="53"/>
    </location>
</feature>
<sequence length="170" mass="19053">MHQMVQTNQRQAGPPDSHDMTANAQNSPRNKRTKASTRNLTSTSKRSSKTRTTISKKHDDDDWGSDSSSSSDSSQDELEGQFGAAAQTKNSNTGSGTRVVVLAMVPHDALEKFDERSTRRSWQLVGTFMNYATMAPWDEKTRIVQLRMRLSGSLKDWCAQLPNSTRSDWK</sequence>
<dbReference type="EMBL" id="QXFV01000667">
    <property type="protein sequence ID" value="KAE9031341.1"/>
    <property type="molecule type" value="Genomic_DNA"/>
</dbReference>
<dbReference type="AlphaFoldDB" id="A0A6A3MFV6"/>
<accession>A0A6A3MFV6</accession>
<evidence type="ECO:0000313" key="2">
    <source>
        <dbReference type="EMBL" id="KAE9031341.1"/>
    </source>
</evidence>
<proteinExistence type="predicted"/>
<organism evidence="2 3">
    <name type="scientific">Phytophthora rubi</name>
    <dbReference type="NCBI Taxonomy" id="129364"/>
    <lineage>
        <taxon>Eukaryota</taxon>
        <taxon>Sar</taxon>
        <taxon>Stramenopiles</taxon>
        <taxon>Oomycota</taxon>
        <taxon>Peronosporomycetes</taxon>
        <taxon>Peronosporales</taxon>
        <taxon>Peronosporaceae</taxon>
        <taxon>Phytophthora</taxon>
    </lineage>
</organism>
<feature type="region of interest" description="Disordered" evidence="1">
    <location>
        <begin position="1"/>
        <end position="93"/>
    </location>
</feature>
<protein>
    <submittedName>
        <fullName evidence="2">Uncharacterized protein</fullName>
    </submittedName>
</protein>
<evidence type="ECO:0000256" key="1">
    <source>
        <dbReference type="SAM" id="MobiDB-lite"/>
    </source>
</evidence>
<evidence type="ECO:0000313" key="3">
    <source>
        <dbReference type="Proteomes" id="UP000429607"/>
    </source>
</evidence>
<feature type="compositionally biased region" description="Polar residues" evidence="1">
    <location>
        <begin position="1"/>
        <end position="11"/>
    </location>
</feature>
<gene>
    <name evidence="2" type="ORF">PR001_g11031</name>
</gene>
<comment type="caution">
    <text evidence="2">The sequence shown here is derived from an EMBL/GenBank/DDBJ whole genome shotgun (WGS) entry which is preliminary data.</text>
</comment>
<reference evidence="2 3" key="1">
    <citation type="submission" date="2018-09" db="EMBL/GenBank/DDBJ databases">
        <title>Genomic investigation of the strawberry pathogen Phytophthora fragariae indicates pathogenicity is determined by transcriptional variation in three key races.</title>
        <authorList>
            <person name="Adams T.M."/>
            <person name="Armitage A.D."/>
            <person name="Sobczyk M.K."/>
            <person name="Bates H.J."/>
            <person name="Dunwell J.M."/>
            <person name="Nellist C.F."/>
            <person name="Harrison R.J."/>
        </authorList>
    </citation>
    <scope>NUCLEOTIDE SEQUENCE [LARGE SCALE GENOMIC DNA]</scope>
    <source>
        <strain evidence="2 3">SCRP249</strain>
    </source>
</reference>
<dbReference type="Proteomes" id="UP000429607">
    <property type="component" value="Unassembled WGS sequence"/>
</dbReference>